<evidence type="ECO:0000313" key="3">
    <source>
        <dbReference type="Proteomes" id="UP001501570"/>
    </source>
</evidence>
<sequence length="149" mass="15088">MTRAFRHRLARLAAAPDRGVAAAEWLIIGLPVALLLLGLAMIIIRGESAGADLTNAASAASRAASLQLTPGRATAAARRTATADLTSATTACRKIAVAVDTHRFAPGGAVTVTVACTISLSDLPIPTTPTRRLSATATSPVDVYGAATS</sequence>
<proteinExistence type="predicted"/>
<dbReference type="RefSeq" id="WP_345636807.1">
    <property type="nucleotide sequence ID" value="NZ_BAABJQ010000029.1"/>
</dbReference>
<dbReference type="Proteomes" id="UP001501570">
    <property type="component" value="Unassembled WGS sequence"/>
</dbReference>
<keyword evidence="3" id="KW-1185">Reference proteome</keyword>
<dbReference type="EMBL" id="BAABJQ010000029">
    <property type="protein sequence ID" value="GAA5197434.1"/>
    <property type="molecule type" value="Genomic_DNA"/>
</dbReference>
<evidence type="ECO:0000313" key="2">
    <source>
        <dbReference type="EMBL" id="GAA5197434.1"/>
    </source>
</evidence>
<evidence type="ECO:0008006" key="4">
    <source>
        <dbReference type="Google" id="ProtNLM"/>
    </source>
</evidence>
<gene>
    <name evidence="2" type="ORF">GCM10023322_68690</name>
</gene>
<comment type="caution">
    <text evidence="2">The sequence shown here is derived from an EMBL/GenBank/DDBJ whole genome shotgun (WGS) entry which is preliminary data.</text>
</comment>
<keyword evidence="1" id="KW-1133">Transmembrane helix</keyword>
<keyword evidence="1" id="KW-0812">Transmembrane</keyword>
<organism evidence="2 3">
    <name type="scientific">Rugosimonospora acidiphila</name>
    <dbReference type="NCBI Taxonomy" id="556531"/>
    <lineage>
        <taxon>Bacteria</taxon>
        <taxon>Bacillati</taxon>
        <taxon>Actinomycetota</taxon>
        <taxon>Actinomycetes</taxon>
        <taxon>Micromonosporales</taxon>
        <taxon>Micromonosporaceae</taxon>
        <taxon>Rugosimonospora</taxon>
    </lineage>
</organism>
<keyword evidence="1" id="KW-0472">Membrane</keyword>
<reference evidence="3" key="1">
    <citation type="journal article" date="2019" name="Int. J. Syst. Evol. Microbiol.">
        <title>The Global Catalogue of Microorganisms (GCM) 10K type strain sequencing project: providing services to taxonomists for standard genome sequencing and annotation.</title>
        <authorList>
            <consortium name="The Broad Institute Genomics Platform"/>
            <consortium name="The Broad Institute Genome Sequencing Center for Infectious Disease"/>
            <person name="Wu L."/>
            <person name="Ma J."/>
        </authorList>
    </citation>
    <scope>NUCLEOTIDE SEQUENCE [LARGE SCALE GENOMIC DNA]</scope>
    <source>
        <strain evidence="3">JCM 18304</strain>
    </source>
</reference>
<feature type="transmembrane region" description="Helical" evidence="1">
    <location>
        <begin position="21"/>
        <end position="44"/>
    </location>
</feature>
<protein>
    <recommendedName>
        <fullName evidence="4">TadE-like protein</fullName>
    </recommendedName>
</protein>
<accession>A0ABP9SL91</accession>
<name>A0ABP9SL91_9ACTN</name>
<evidence type="ECO:0000256" key="1">
    <source>
        <dbReference type="SAM" id="Phobius"/>
    </source>
</evidence>